<keyword evidence="4" id="KW-0963">Cytoplasm</keyword>
<organism evidence="10 11">
    <name type="scientific">Lasiosphaeria miniovina</name>
    <dbReference type="NCBI Taxonomy" id="1954250"/>
    <lineage>
        <taxon>Eukaryota</taxon>
        <taxon>Fungi</taxon>
        <taxon>Dikarya</taxon>
        <taxon>Ascomycota</taxon>
        <taxon>Pezizomycotina</taxon>
        <taxon>Sordariomycetes</taxon>
        <taxon>Sordariomycetidae</taxon>
        <taxon>Sordariales</taxon>
        <taxon>Lasiosphaeriaceae</taxon>
        <taxon>Lasiosphaeria</taxon>
    </lineage>
</organism>
<feature type="region of interest" description="Disordered" evidence="8">
    <location>
        <begin position="679"/>
        <end position="1173"/>
    </location>
</feature>
<feature type="region of interest" description="Disordered" evidence="8">
    <location>
        <begin position="258"/>
        <end position="382"/>
    </location>
</feature>
<feature type="compositionally biased region" description="Polar residues" evidence="8">
    <location>
        <begin position="901"/>
        <end position="925"/>
    </location>
</feature>
<gene>
    <name evidence="10" type="ORF">B0T26DRAFT_840419</name>
</gene>
<dbReference type="RefSeq" id="XP_060289311.1">
    <property type="nucleotide sequence ID" value="XM_060447544.1"/>
</dbReference>
<dbReference type="GeneID" id="85330814"/>
<feature type="compositionally biased region" description="Low complexity" evidence="8">
    <location>
        <begin position="1224"/>
        <end position="1242"/>
    </location>
</feature>
<dbReference type="GO" id="GO:0005819">
    <property type="term" value="C:spindle"/>
    <property type="evidence" value="ECO:0007669"/>
    <property type="project" value="UniProtKB-SubCell"/>
</dbReference>
<evidence type="ECO:0000313" key="11">
    <source>
        <dbReference type="Proteomes" id="UP001172101"/>
    </source>
</evidence>
<comment type="similarity">
    <text evidence="3">Belongs to the INCENP family.</text>
</comment>
<reference evidence="10" key="1">
    <citation type="submission" date="2023-06" db="EMBL/GenBank/DDBJ databases">
        <title>Genome-scale phylogeny and comparative genomics of the fungal order Sordariales.</title>
        <authorList>
            <consortium name="Lawrence Berkeley National Laboratory"/>
            <person name="Hensen N."/>
            <person name="Bonometti L."/>
            <person name="Westerberg I."/>
            <person name="Brannstrom I.O."/>
            <person name="Guillou S."/>
            <person name="Cros-Aarteil S."/>
            <person name="Calhoun S."/>
            <person name="Haridas S."/>
            <person name="Kuo A."/>
            <person name="Mondo S."/>
            <person name="Pangilinan J."/>
            <person name="Riley R."/>
            <person name="LaButti K."/>
            <person name="Andreopoulos B."/>
            <person name="Lipzen A."/>
            <person name="Chen C."/>
            <person name="Yanf M."/>
            <person name="Daum C."/>
            <person name="Ng V."/>
            <person name="Clum A."/>
            <person name="Steindorff A."/>
            <person name="Ohm R."/>
            <person name="Martin F."/>
            <person name="Silar P."/>
            <person name="Natvig D."/>
            <person name="Lalanne C."/>
            <person name="Gautier V."/>
            <person name="Ament-velasquez S.L."/>
            <person name="Kruys A."/>
            <person name="Hutchinson M.I."/>
            <person name="Powell A.J."/>
            <person name="Barry K."/>
            <person name="Miller A.N."/>
            <person name="Grigoriev I.V."/>
            <person name="Debuchy R."/>
            <person name="Gladieux P."/>
            <person name="Thoren M.H."/>
            <person name="Johannesson H."/>
        </authorList>
    </citation>
    <scope>NUCLEOTIDE SEQUENCE</scope>
    <source>
        <strain evidence="10">SMH2392-1A</strain>
    </source>
</reference>
<feature type="compositionally biased region" description="Polar residues" evidence="8">
    <location>
        <begin position="879"/>
        <end position="889"/>
    </location>
</feature>
<feature type="compositionally biased region" description="Polar residues" evidence="8">
    <location>
        <begin position="1090"/>
        <end position="1099"/>
    </location>
</feature>
<evidence type="ECO:0000256" key="7">
    <source>
        <dbReference type="ARBA" id="ARBA00023242"/>
    </source>
</evidence>
<feature type="region of interest" description="Disordered" evidence="8">
    <location>
        <begin position="201"/>
        <end position="228"/>
    </location>
</feature>
<comment type="subcellular location">
    <subcellularLocation>
        <location evidence="2">Cytoplasm</location>
        <location evidence="2">Cytoskeleton</location>
        <location evidence="2">Spindle</location>
    </subcellularLocation>
    <subcellularLocation>
        <location evidence="1">Nucleus</location>
    </subcellularLocation>
</comment>
<keyword evidence="6" id="KW-0206">Cytoskeleton</keyword>
<keyword evidence="11" id="KW-1185">Reference proteome</keyword>
<feature type="compositionally biased region" description="Low complexity" evidence="8">
    <location>
        <begin position="931"/>
        <end position="942"/>
    </location>
</feature>
<feature type="compositionally biased region" description="Low complexity" evidence="8">
    <location>
        <begin position="260"/>
        <end position="289"/>
    </location>
</feature>
<accession>A0AA40DI41</accession>
<feature type="region of interest" description="Disordered" evidence="8">
    <location>
        <begin position="111"/>
        <end position="188"/>
    </location>
</feature>
<dbReference type="InterPro" id="IPR005635">
    <property type="entry name" value="Inner_centromere_prot_ARK-bd"/>
</dbReference>
<protein>
    <recommendedName>
        <fullName evidence="9">Inner centromere protein ARK-binding domain-containing protein</fullName>
    </recommendedName>
</protein>
<name>A0AA40DI41_9PEZI</name>
<proteinExistence type="inferred from homology"/>
<evidence type="ECO:0000256" key="3">
    <source>
        <dbReference type="ARBA" id="ARBA00010042"/>
    </source>
</evidence>
<feature type="compositionally biased region" description="Basic and acidic residues" evidence="8">
    <location>
        <begin position="952"/>
        <end position="1015"/>
    </location>
</feature>
<evidence type="ECO:0000259" key="9">
    <source>
        <dbReference type="Pfam" id="PF03941"/>
    </source>
</evidence>
<evidence type="ECO:0000256" key="5">
    <source>
        <dbReference type="ARBA" id="ARBA00022829"/>
    </source>
</evidence>
<dbReference type="EMBL" id="JAUIRO010000009">
    <property type="protein sequence ID" value="KAK0701647.1"/>
    <property type="molecule type" value="Genomic_DNA"/>
</dbReference>
<sequence>MAMRGGPRLQVGSAAWAAEERSAALGIAESEIGEFSFAARNEMDWLNEHMTEIFSENQVHVTELFKTPGKLRGRTPRTARKANPEELRVPLSDVFSTTPKGAPNLFALAHTNQARTPKIKVAEDRPKPSVSRPTSPAKTTVAAALPPAPVSTALADSGYHGSQSHDTVDFDPIEPEDVHLTPHQSPVRGVETTDLAIFSAPRVQAERPSPATASPEETFQSAKEDQTTRQVTAYVTAKVATAPSPILGEASSLVATRAHSPIMSPQSPSPQKMTSPTKSSPHKSSPLKPAQTGFPKPVDDLNDEDDEARSPSDGSSPIRPIVRKSSLNFASLPAREPLTSNKSLGGNRISRTSHLDLSRPSYFNRPTGGKSLGNTIGQDTIQDDHDEMDADEETTIQPDKIDPKVATHNKTYTQRLQDQISMLGKNQSIGPRPSKSMAHLPPTQQAPTTVASSSQPLQTQTLEGKRASSPKPTQSTVASGAFPEDDDDDWIEPPSKAPAVAASHWPELPKSHSTDIMEDVVGKTTVSGSEFTIPKSRPGSPGKAPVIPERTAGAATHHKSVSVPYLPNMDPFTTTGEAVSPKKGISVSNPSLATVSEDGSAATPSKSPSRGFRDSPLKQVKNKLSSILGRSKVLLASSAAISAEGKTSLLSPSTSRLGYFNGPSVESFMTAENVLYPDLSQHGASTSRPVSPARTNSTRRTRASSEREKKEAKEREKEAKEKEKEIKEAKRHAEQMEKLEKAREKEREKARVFSKEKERVISMEKQVVEQKEPEKAPQPPAQAFKTPGPAPKSAPHSPPKATRTSPRKPKGQADGDTATADFLSDDGDVEMVDVPNTMPPPSIPRSAVASATRGQILKRPTKPSKENIGKSRQAPTVIRVNTNSSQQSHFHPPNSVLAATLQETLGQQKPQAPPRQLTSKASATGSLRAKSSFQNLNSSVSSAGRPKALDMAAKRKEQEDREAQRKREAKLEMERKRTAQEEERRQEEQRRVEAERQKAEDRKQATKRAAIEKAKQTKAPPPASRTQPNGPPEYNMADKGPSRPVSRLGSTMHQDNRLVNTVLSNTGKAASKRPLPQDPSEDNSRPQPQPQRNLVSYQSKESKRMRMSEEFDEDIDTADSQRNIKGPPVRPPGAFKKVIDQSVLSMSGPANPKTQELPSKSMLSNGYTPAPPQSVARDLFKATVTEQHNRTKAMHPLDMAQVSKADIVFAPNSNAAGQAHKTPARPANAKAGAKSAARSSPRFPNPDGIELPEIQTDDEDDEDDGQFAVAAWADSPALRRALAEQERVDPMQIFGPPAPLNMEEVFTKSKDRWHKFRARTSSANWSGSDRLTEEDIRKDLQARDKIRRQGGWSYELGREIQ</sequence>
<feature type="region of interest" description="Disordered" evidence="8">
    <location>
        <begin position="529"/>
        <end position="617"/>
    </location>
</feature>
<feature type="compositionally biased region" description="Low complexity" evidence="8">
    <location>
        <begin position="136"/>
        <end position="155"/>
    </location>
</feature>
<evidence type="ECO:0000313" key="10">
    <source>
        <dbReference type="EMBL" id="KAK0701647.1"/>
    </source>
</evidence>
<dbReference type="PANTHER" id="PTHR13142">
    <property type="entry name" value="INNER CENTROMERE PROTEIN"/>
    <property type="match status" value="1"/>
</dbReference>
<feature type="compositionally biased region" description="Polar residues" evidence="8">
    <location>
        <begin position="211"/>
        <end position="221"/>
    </location>
</feature>
<evidence type="ECO:0000256" key="4">
    <source>
        <dbReference type="ARBA" id="ARBA00022490"/>
    </source>
</evidence>
<feature type="compositionally biased region" description="Basic and acidic residues" evidence="8">
    <location>
        <begin position="703"/>
        <end position="775"/>
    </location>
</feature>
<feature type="compositionally biased region" description="Polar residues" evidence="8">
    <location>
        <begin position="442"/>
        <end position="462"/>
    </location>
</feature>
<feature type="compositionally biased region" description="Polar residues" evidence="8">
    <location>
        <begin position="1048"/>
        <end position="1068"/>
    </location>
</feature>
<dbReference type="Proteomes" id="UP001172101">
    <property type="component" value="Unassembled WGS sequence"/>
</dbReference>
<dbReference type="PANTHER" id="PTHR13142:SF1">
    <property type="entry name" value="INNER CENTROMERE PROTEIN"/>
    <property type="match status" value="1"/>
</dbReference>
<comment type="caution">
    <text evidence="10">The sequence shown here is derived from an EMBL/GenBank/DDBJ whole genome shotgun (WGS) entry which is preliminary data.</text>
</comment>
<feature type="compositionally biased region" description="Polar residues" evidence="8">
    <location>
        <begin position="338"/>
        <end position="352"/>
    </location>
</feature>
<dbReference type="Pfam" id="PF03941">
    <property type="entry name" value="INCENP_ARK-bind"/>
    <property type="match status" value="1"/>
</dbReference>
<feature type="region of interest" description="Disordered" evidence="8">
    <location>
        <begin position="422"/>
        <end position="516"/>
    </location>
</feature>
<feature type="compositionally biased region" description="Acidic residues" evidence="8">
    <location>
        <begin position="1255"/>
        <end position="1264"/>
    </location>
</feature>
<keyword evidence="7" id="KW-0539">Nucleus</keyword>
<evidence type="ECO:0000256" key="1">
    <source>
        <dbReference type="ARBA" id="ARBA00004123"/>
    </source>
</evidence>
<evidence type="ECO:0000256" key="8">
    <source>
        <dbReference type="SAM" id="MobiDB-lite"/>
    </source>
</evidence>
<feature type="region of interest" description="Disordered" evidence="8">
    <location>
        <begin position="1215"/>
        <end position="1264"/>
    </location>
</feature>
<dbReference type="GO" id="GO:0007059">
    <property type="term" value="P:chromosome segregation"/>
    <property type="evidence" value="ECO:0007669"/>
    <property type="project" value="UniProtKB-KW"/>
</dbReference>
<feature type="compositionally biased region" description="Basic and acidic residues" evidence="8">
    <location>
        <begin position="1100"/>
        <end position="1109"/>
    </location>
</feature>
<dbReference type="GO" id="GO:0005634">
    <property type="term" value="C:nucleus"/>
    <property type="evidence" value="ECO:0007669"/>
    <property type="project" value="UniProtKB-SubCell"/>
</dbReference>
<evidence type="ECO:0000256" key="2">
    <source>
        <dbReference type="ARBA" id="ARBA00004186"/>
    </source>
</evidence>
<keyword evidence="5" id="KW-0159">Chromosome partition</keyword>
<evidence type="ECO:0000256" key="6">
    <source>
        <dbReference type="ARBA" id="ARBA00023212"/>
    </source>
</evidence>
<feature type="compositionally biased region" description="Polar residues" evidence="8">
    <location>
        <begin position="1152"/>
        <end position="1167"/>
    </location>
</feature>
<feature type="domain" description="Inner centromere protein ARK-binding" evidence="9">
    <location>
        <begin position="1253"/>
        <end position="1306"/>
    </location>
</feature>
<feature type="compositionally biased region" description="Pro residues" evidence="8">
    <location>
        <begin position="788"/>
        <end position="798"/>
    </location>
</feature>